<feature type="region of interest" description="Disordered" evidence="1">
    <location>
        <begin position="108"/>
        <end position="140"/>
    </location>
</feature>
<evidence type="ECO:0000313" key="3">
    <source>
        <dbReference type="Proteomes" id="UP000202511"/>
    </source>
</evidence>
<name>A0A0B5JCD2_9VIRU</name>
<sequence>MDQQKRFQWRSLFARRALVPQDAPPTMLGAALFLCICRRKKKSADASINRPIANLKEGIFSHFFAQFLSRSTVQEMAGNKENQRQVDFFGHWLCWLFGIVACVRCKNKKKQKKERTKKHGGPVGVVEKKGDGGKASRAPI</sequence>
<evidence type="ECO:0000313" key="2">
    <source>
        <dbReference type="EMBL" id="AJF97267.1"/>
    </source>
</evidence>
<evidence type="ECO:0000256" key="1">
    <source>
        <dbReference type="SAM" id="MobiDB-lite"/>
    </source>
</evidence>
<dbReference type="EMBL" id="KP136319">
    <property type="protein sequence ID" value="AJF97267.1"/>
    <property type="molecule type" value="Genomic_DNA"/>
</dbReference>
<feature type="compositionally biased region" description="Basic residues" evidence="1">
    <location>
        <begin position="108"/>
        <end position="120"/>
    </location>
</feature>
<dbReference type="RefSeq" id="YP_009119502.1">
    <property type="nucleotide sequence ID" value="NC_026440.1"/>
</dbReference>
<proteinExistence type="predicted"/>
<dbReference type="KEGG" id="vg:23462184"/>
<organism evidence="2 3">
    <name type="scientific">Pandoravirus inopinatum</name>
    <dbReference type="NCBI Taxonomy" id="1605721"/>
    <lineage>
        <taxon>Viruses</taxon>
        <taxon>Pandoravirus</taxon>
    </lineage>
</organism>
<dbReference type="Proteomes" id="UP000202511">
    <property type="component" value="Segment"/>
</dbReference>
<accession>A0A0B5JCD2</accession>
<reference evidence="2 3" key="1">
    <citation type="journal article" date="2015" name="Parasitol. Res.">
        <title>Viruses in close associations with free-living amoebae.</title>
        <authorList>
            <person name="Scheid P."/>
        </authorList>
    </citation>
    <scope>NUCLEOTIDE SEQUENCE [LARGE SCALE GENOMIC DNA]</scope>
    <source>
        <strain evidence="2">KlaHel</strain>
    </source>
</reference>
<dbReference type="GeneID" id="23462184"/>
<protein>
    <submittedName>
        <fullName evidence="2">Uncharacterized protein</fullName>
    </submittedName>
</protein>